<sequence>MKQDSMPSFSEPVQQYKAPSSAFMDSLFGRTSEKTESKSLRGIFDTNDQELEKPKFAITKTLETEKRTISEASNPLIEGKRSRRGGGRPTLQPKSVEDIFMDLEMKKKKNEQKEAHLLAPETETRIISDQSKNIINQGHYNMLEGQISELKNLEQTDTEIFKKDFEQQRVKLENKNQEYKNALDQQKFMCEEQIRMLSNKQTDLFRKQQEQFSILMKQFQNQTESEVRMKSELIRNQIQLMGNFQVDQGNLPKTIGIDYSNNDFNKMIESAFKETITQLKSIHEDNMQELNERIESLLDRIRVLQEIHREELEKERDKRFRQLEELEEEHKNKIVSLKDSYENIIHSLKNIDNNADLPK</sequence>
<dbReference type="OrthoDB" id="8195456at2759"/>
<evidence type="ECO:0000256" key="2">
    <source>
        <dbReference type="SAM" id="MobiDB-lite"/>
    </source>
</evidence>
<feature type="region of interest" description="Disordered" evidence="2">
    <location>
        <begin position="27"/>
        <end position="46"/>
    </location>
</feature>
<proteinExistence type="predicted"/>
<dbReference type="EMBL" id="HACA01027185">
    <property type="protein sequence ID" value="CDW44546.1"/>
    <property type="molecule type" value="Transcribed_RNA"/>
</dbReference>
<dbReference type="AlphaFoldDB" id="A0A0K2V3K3"/>
<reference evidence="3" key="1">
    <citation type="submission" date="2014-05" db="EMBL/GenBank/DDBJ databases">
        <authorList>
            <person name="Chronopoulou M."/>
        </authorList>
    </citation>
    <scope>NUCLEOTIDE SEQUENCE</scope>
    <source>
        <tissue evidence="3">Whole organism</tissue>
    </source>
</reference>
<keyword evidence="1" id="KW-0175">Coiled coil</keyword>
<evidence type="ECO:0000256" key="1">
    <source>
        <dbReference type="SAM" id="Coils"/>
    </source>
</evidence>
<feature type="coiled-coil region" evidence="1">
    <location>
        <begin position="273"/>
        <end position="343"/>
    </location>
</feature>
<accession>A0A0K2V3K3</accession>
<feature type="region of interest" description="Disordered" evidence="2">
    <location>
        <begin position="65"/>
        <end position="94"/>
    </location>
</feature>
<organism evidence="3">
    <name type="scientific">Lepeophtheirus salmonis</name>
    <name type="common">Salmon louse</name>
    <name type="synonym">Caligus salmonis</name>
    <dbReference type="NCBI Taxonomy" id="72036"/>
    <lineage>
        <taxon>Eukaryota</taxon>
        <taxon>Metazoa</taxon>
        <taxon>Ecdysozoa</taxon>
        <taxon>Arthropoda</taxon>
        <taxon>Crustacea</taxon>
        <taxon>Multicrustacea</taxon>
        <taxon>Hexanauplia</taxon>
        <taxon>Copepoda</taxon>
        <taxon>Siphonostomatoida</taxon>
        <taxon>Caligidae</taxon>
        <taxon>Lepeophtheirus</taxon>
    </lineage>
</organism>
<feature type="coiled-coil region" evidence="1">
    <location>
        <begin position="162"/>
        <end position="192"/>
    </location>
</feature>
<name>A0A0K2V3K3_LEPSM</name>
<evidence type="ECO:0000313" key="3">
    <source>
        <dbReference type="EMBL" id="CDW44546.1"/>
    </source>
</evidence>
<protein>
    <submittedName>
        <fullName evidence="3">Uncharacterized protein</fullName>
    </submittedName>
</protein>